<keyword evidence="6 12" id="KW-0472">Membrane</keyword>
<protein>
    <recommendedName>
        <fullName evidence="11 12">Outer membrane lipoprotein Blc</fullName>
    </recommendedName>
</protein>
<dbReference type="PRINTS" id="PR01171">
    <property type="entry name" value="BCTLIPOCALIN"/>
</dbReference>
<dbReference type="Gene3D" id="2.40.128.20">
    <property type="match status" value="1"/>
</dbReference>
<evidence type="ECO:0000256" key="11">
    <source>
        <dbReference type="ARBA" id="ARBA00071217"/>
    </source>
</evidence>
<dbReference type="InterPro" id="IPR012674">
    <property type="entry name" value="Calycin"/>
</dbReference>
<evidence type="ECO:0000259" key="14">
    <source>
        <dbReference type="Pfam" id="PF08212"/>
    </source>
</evidence>
<dbReference type="InterPro" id="IPR022271">
    <property type="entry name" value="Lipocalin_ApoD"/>
</dbReference>
<dbReference type="Pfam" id="PF08212">
    <property type="entry name" value="Lipocalin_2"/>
    <property type="match status" value="1"/>
</dbReference>
<dbReference type="InterPro" id="IPR002446">
    <property type="entry name" value="Lipocalin_bac"/>
</dbReference>
<dbReference type="AlphaFoldDB" id="A0A1H1R8P5"/>
<dbReference type="PROSITE" id="PS51257">
    <property type="entry name" value="PROKAR_LIPOPROTEIN"/>
    <property type="match status" value="1"/>
</dbReference>
<evidence type="ECO:0000256" key="9">
    <source>
        <dbReference type="ARBA" id="ARBA00023288"/>
    </source>
</evidence>
<dbReference type="CDD" id="cd19438">
    <property type="entry name" value="lipocalin_Blc-like"/>
    <property type="match status" value="1"/>
</dbReference>
<dbReference type="OrthoDB" id="9793905at2"/>
<dbReference type="EMBL" id="LT629736">
    <property type="protein sequence ID" value="SDS32060.1"/>
    <property type="molecule type" value="Genomic_DNA"/>
</dbReference>
<dbReference type="PIRSF" id="PIRSF036893">
    <property type="entry name" value="Lipocalin_ApoD"/>
    <property type="match status" value="1"/>
</dbReference>
<name>A0A1H1R8P5_9GAMM</name>
<dbReference type="PANTHER" id="PTHR10612:SF34">
    <property type="entry name" value="APOLIPOPROTEIN D"/>
    <property type="match status" value="1"/>
</dbReference>
<dbReference type="RefSeq" id="WP_093392391.1">
    <property type="nucleotide sequence ID" value="NZ_LT629736.1"/>
</dbReference>
<dbReference type="InterPro" id="IPR047202">
    <property type="entry name" value="Lipocalin_Blc-like_dom"/>
</dbReference>
<evidence type="ECO:0000256" key="2">
    <source>
        <dbReference type="ARBA" id="ARBA00006889"/>
    </source>
</evidence>
<dbReference type="GO" id="GO:0009279">
    <property type="term" value="C:cell outer membrane"/>
    <property type="evidence" value="ECO:0007669"/>
    <property type="project" value="UniProtKB-SubCell"/>
</dbReference>
<accession>A0A1H1R8P5</accession>
<keyword evidence="8 12" id="KW-0998">Cell outer membrane</keyword>
<comment type="subunit">
    <text evidence="3 12">Homodimer.</text>
</comment>
<dbReference type="FunFam" id="2.40.128.20:FF:000002">
    <property type="entry name" value="Outer membrane lipoprotein Blc"/>
    <property type="match status" value="1"/>
</dbReference>
<evidence type="ECO:0000256" key="3">
    <source>
        <dbReference type="ARBA" id="ARBA00011738"/>
    </source>
</evidence>
<reference evidence="16" key="1">
    <citation type="submission" date="2016-10" db="EMBL/GenBank/DDBJ databases">
        <authorList>
            <person name="Varghese N."/>
            <person name="Submissions S."/>
        </authorList>
    </citation>
    <scope>NUCLEOTIDE SEQUENCE [LARGE SCALE GENOMIC DNA]</scope>
    <source>
        <strain evidence="16">NRRL B-51270</strain>
    </source>
</reference>
<dbReference type="STRING" id="487184.SAMN05216421_1309"/>
<gene>
    <name evidence="15" type="ORF">SAMN05216421_1309</name>
</gene>
<keyword evidence="5 12" id="KW-0446">Lipid-binding</keyword>
<keyword evidence="4" id="KW-0732">Signal</keyword>
<evidence type="ECO:0000313" key="16">
    <source>
        <dbReference type="Proteomes" id="UP000243207"/>
    </source>
</evidence>
<keyword evidence="7 13" id="KW-0564">Palmitate</keyword>
<feature type="domain" description="Lipocalin/cytosolic fatty-acid binding" evidence="14">
    <location>
        <begin position="37"/>
        <end position="175"/>
    </location>
</feature>
<dbReference type="Proteomes" id="UP000243207">
    <property type="component" value="Chromosome I"/>
</dbReference>
<evidence type="ECO:0000256" key="12">
    <source>
        <dbReference type="PIRNR" id="PIRNR036893"/>
    </source>
</evidence>
<dbReference type="InterPro" id="IPR000566">
    <property type="entry name" value="Lipocln_cytosolic_FA-bd_dom"/>
</dbReference>
<evidence type="ECO:0000256" key="1">
    <source>
        <dbReference type="ARBA" id="ARBA00004459"/>
    </source>
</evidence>
<dbReference type="SUPFAM" id="SSF50814">
    <property type="entry name" value="Lipocalins"/>
    <property type="match status" value="1"/>
</dbReference>
<proteinExistence type="inferred from homology"/>
<comment type="similarity">
    <text evidence="2 12">Belongs to the calycin superfamily. Lipocalin family.</text>
</comment>
<dbReference type="PROSITE" id="PS00213">
    <property type="entry name" value="LIPOCALIN"/>
    <property type="match status" value="1"/>
</dbReference>
<evidence type="ECO:0000256" key="10">
    <source>
        <dbReference type="ARBA" id="ARBA00057024"/>
    </source>
</evidence>
<dbReference type="GO" id="GO:0006950">
    <property type="term" value="P:response to stress"/>
    <property type="evidence" value="ECO:0007669"/>
    <property type="project" value="UniProtKB-ARBA"/>
</dbReference>
<organism evidence="15 16">
    <name type="scientific">Halopseudomonas xinjiangensis</name>
    <dbReference type="NCBI Taxonomy" id="487184"/>
    <lineage>
        <taxon>Bacteria</taxon>
        <taxon>Pseudomonadati</taxon>
        <taxon>Pseudomonadota</taxon>
        <taxon>Gammaproteobacteria</taxon>
        <taxon>Pseudomonadales</taxon>
        <taxon>Pseudomonadaceae</taxon>
        <taxon>Halopseudomonas</taxon>
    </lineage>
</organism>
<keyword evidence="9 12" id="KW-0449">Lipoprotein</keyword>
<dbReference type="GO" id="GO:0008289">
    <property type="term" value="F:lipid binding"/>
    <property type="evidence" value="ECO:0007669"/>
    <property type="project" value="UniProtKB-UniRule"/>
</dbReference>
<comment type="function">
    <text evidence="10 12">Involved in the storage or transport of lipids necessary for membrane maintenance under stressful conditions. Displays a binding preference for lysophospholipids.</text>
</comment>
<feature type="lipid moiety-binding region" description="S-diacylglycerol cysteine" evidence="13">
    <location>
        <position position="23"/>
    </location>
</feature>
<dbReference type="PANTHER" id="PTHR10612">
    <property type="entry name" value="APOLIPOPROTEIN D"/>
    <property type="match status" value="1"/>
</dbReference>
<evidence type="ECO:0000256" key="5">
    <source>
        <dbReference type="ARBA" id="ARBA00023121"/>
    </source>
</evidence>
<evidence type="ECO:0000313" key="15">
    <source>
        <dbReference type="EMBL" id="SDS32060.1"/>
    </source>
</evidence>
<sequence>MQIKRHVLRFSVLVLVVGLMGGCVRLPAEVEPVRNFDPQRYLGTWYEIARLDHSFERGLTSVTAQYSERDDGGIAVLNRGYDQEQGEWSEAEGKAYFVESPDIGHLKVSFFGPFYSAYGIFELDEAYQYAWVAGHNRDYLWLLARSPQPDQAMVERFVETAKELGYDTGELIFVEHEMSATLEQ</sequence>
<evidence type="ECO:0000256" key="8">
    <source>
        <dbReference type="ARBA" id="ARBA00023237"/>
    </source>
</evidence>
<evidence type="ECO:0000256" key="4">
    <source>
        <dbReference type="ARBA" id="ARBA00022729"/>
    </source>
</evidence>
<evidence type="ECO:0000256" key="6">
    <source>
        <dbReference type="ARBA" id="ARBA00023136"/>
    </source>
</evidence>
<keyword evidence="16" id="KW-1185">Reference proteome</keyword>
<feature type="lipid moiety-binding region" description="N-palmitoyl cysteine" evidence="13">
    <location>
        <position position="23"/>
    </location>
</feature>
<comment type="subcellular location">
    <subcellularLocation>
        <location evidence="1">Cell outer membrane</location>
        <topology evidence="1">Lipid-anchor</topology>
    </subcellularLocation>
</comment>
<dbReference type="InterPro" id="IPR022272">
    <property type="entry name" value="Lipocalin_CS"/>
</dbReference>
<evidence type="ECO:0000256" key="7">
    <source>
        <dbReference type="ARBA" id="ARBA00023139"/>
    </source>
</evidence>
<evidence type="ECO:0000256" key="13">
    <source>
        <dbReference type="PIRSR" id="PIRSR036893-52"/>
    </source>
</evidence>